<keyword evidence="2" id="KW-1015">Disulfide bond</keyword>
<dbReference type="SMART" id="SM00020">
    <property type="entry name" value="Tryp_SPc"/>
    <property type="match status" value="1"/>
</dbReference>
<dbReference type="Gene3D" id="2.40.10.10">
    <property type="entry name" value="Trypsin-like serine proteases"/>
    <property type="match status" value="1"/>
</dbReference>
<evidence type="ECO:0000313" key="6">
    <source>
        <dbReference type="Proteomes" id="UP000054544"/>
    </source>
</evidence>
<comment type="similarity">
    <text evidence="1">Belongs to the peptidase S1 family.</text>
</comment>
<dbReference type="PRINTS" id="PR00722">
    <property type="entry name" value="CHYMOTRYPSIN"/>
</dbReference>
<dbReference type="PANTHER" id="PTHR24276:SF98">
    <property type="entry name" value="FI18310P1-RELATED"/>
    <property type="match status" value="1"/>
</dbReference>
<evidence type="ECO:0000256" key="2">
    <source>
        <dbReference type="ARBA" id="ARBA00023157"/>
    </source>
</evidence>
<dbReference type="GO" id="GO:0006508">
    <property type="term" value="P:proteolysis"/>
    <property type="evidence" value="ECO:0007669"/>
    <property type="project" value="InterPro"/>
</dbReference>
<dbReference type="InterPro" id="IPR001254">
    <property type="entry name" value="Trypsin_dom"/>
</dbReference>
<dbReference type="MEROPS" id="S01.103"/>
<dbReference type="InterPro" id="IPR043504">
    <property type="entry name" value="Peptidase_S1_PA_chymotrypsin"/>
</dbReference>
<keyword evidence="6" id="KW-1185">Reference proteome</keyword>
<gene>
    <name evidence="5" type="ORF">H634G_08072</name>
</gene>
<dbReference type="SUPFAM" id="SSF50494">
    <property type="entry name" value="Trypsin-like serine proteases"/>
    <property type="match status" value="1"/>
</dbReference>
<evidence type="ECO:0000256" key="3">
    <source>
        <dbReference type="SAM" id="SignalP"/>
    </source>
</evidence>
<feature type="chain" id="PRO_5002341351" description="Peptidase S1 domain-containing protein" evidence="3">
    <location>
        <begin position="22"/>
        <end position="269"/>
    </location>
</feature>
<dbReference type="Pfam" id="PF00089">
    <property type="entry name" value="Trypsin"/>
    <property type="match status" value="1"/>
</dbReference>
<proteinExistence type="inferred from homology"/>
<feature type="domain" description="Peptidase S1" evidence="4">
    <location>
        <begin position="27"/>
        <end position="261"/>
    </location>
</feature>
<accession>A0A0D9NR69</accession>
<evidence type="ECO:0000313" key="5">
    <source>
        <dbReference type="EMBL" id="KJK76484.1"/>
    </source>
</evidence>
<dbReference type="STRING" id="1291518.A0A0D9NR69"/>
<dbReference type="AlphaFoldDB" id="A0A0D9NR69"/>
<evidence type="ECO:0000256" key="1">
    <source>
        <dbReference type="ARBA" id="ARBA00007664"/>
    </source>
</evidence>
<feature type="signal peptide" evidence="3">
    <location>
        <begin position="1"/>
        <end position="21"/>
    </location>
</feature>
<dbReference type="CDD" id="cd00190">
    <property type="entry name" value="Tryp_SPc"/>
    <property type="match status" value="1"/>
</dbReference>
<sequence length="269" mass="28176">MVSKVAITLAAVLSAFSATAASIDRRIVGGEDAKDGKFPFVVSITGTNGICGGALLDSTTVLTAASCLRGTVSVRAGSLQHRAGGKEAKIASRKPYPDYKLNKRNPALPYADNDIGIIKLSSPIEEGDKISYATLPEDGSDPVVGSMATVAGWGQQEPTFALLGEAAEFMANVTIPVHAREVCAKMDADVGDRDTVVCAGGKGKNACIYDGGSPLIDEKTKRVIGVTSWGIRDENGDFCGQAPMLFTRVGRYISFIHENMGGSPVDAKF</sequence>
<name>A0A0D9NR69_METAN</name>
<dbReference type="EMBL" id="KE384743">
    <property type="protein sequence ID" value="KJK76484.1"/>
    <property type="molecule type" value="Genomic_DNA"/>
</dbReference>
<reference evidence="6" key="1">
    <citation type="journal article" date="2014" name="BMC Genomics">
        <title>The genome sequence of the biocontrol fungus Metarhizium anisopliae and comparative genomics of Metarhizium species.</title>
        <authorList>
            <person name="Pattemore J.A."/>
            <person name="Hane J.K."/>
            <person name="Williams A.H."/>
            <person name="Wilson B.A."/>
            <person name="Stodart B.J."/>
            <person name="Ash G.J."/>
        </authorList>
    </citation>
    <scope>NUCLEOTIDE SEQUENCE [LARGE SCALE GENOMIC DNA]</scope>
    <source>
        <strain evidence="6">BRIP 53293</strain>
    </source>
</reference>
<evidence type="ECO:0000259" key="4">
    <source>
        <dbReference type="PROSITE" id="PS50240"/>
    </source>
</evidence>
<dbReference type="PROSITE" id="PS50240">
    <property type="entry name" value="TRYPSIN_DOM"/>
    <property type="match status" value="1"/>
</dbReference>
<dbReference type="InterPro" id="IPR001314">
    <property type="entry name" value="Peptidase_S1A"/>
</dbReference>
<dbReference type="InterPro" id="IPR009003">
    <property type="entry name" value="Peptidase_S1_PA"/>
</dbReference>
<dbReference type="InterPro" id="IPR050430">
    <property type="entry name" value="Peptidase_S1"/>
</dbReference>
<dbReference type="GO" id="GO:0004252">
    <property type="term" value="F:serine-type endopeptidase activity"/>
    <property type="evidence" value="ECO:0007669"/>
    <property type="project" value="InterPro"/>
</dbReference>
<dbReference type="Proteomes" id="UP000054544">
    <property type="component" value="Unassembled WGS sequence"/>
</dbReference>
<keyword evidence="3" id="KW-0732">Signal</keyword>
<organism evidence="5 6">
    <name type="scientific">Metarhizium anisopliae BRIP 53293</name>
    <dbReference type="NCBI Taxonomy" id="1291518"/>
    <lineage>
        <taxon>Eukaryota</taxon>
        <taxon>Fungi</taxon>
        <taxon>Dikarya</taxon>
        <taxon>Ascomycota</taxon>
        <taxon>Pezizomycotina</taxon>
        <taxon>Sordariomycetes</taxon>
        <taxon>Hypocreomycetidae</taxon>
        <taxon>Hypocreales</taxon>
        <taxon>Clavicipitaceae</taxon>
        <taxon>Metarhizium</taxon>
    </lineage>
</organism>
<dbReference type="PANTHER" id="PTHR24276">
    <property type="entry name" value="POLYSERASE-RELATED"/>
    <property type="match status" value="1"/>
</dbReference>
<dbReference type="OrthoDB" id="4915747at2759"/>
<protein>
    <recommendedName>
        <fullName evidence="4">Peptidase S1 domain-containing protein</fullName>
    </recommendedName>
</protein>